<evidence type="ECO:0000313" key="1">
    <source>
        <dbReference type="EMBL" id="KKL45894.1"/>
    </source>
</evidence>
<protein>
    <submittedName>
        <fullName evidence="1">Uncharacterized protein</fullName>
    </submittedName>
</protein>
<dbReference type="AlphaFoldDB" id="A0A0F9C9T0"/>
<comment type="caution">
    <text evidence="1">The sequence shown here is derived from an EMBL/GenBank/DDBJ whole genome shotgun (WGS) entry which is preliminary data.</text>
</comment>
<dbReference type="EMBL" id="LAZR01034225">
    <property type="protein sequence ID" value="KKL45894.1"/>
    <property type="molecule type" value="Genomic_DNA"/>
</dbReference>
<proteinExistence type="predicted"/>
<organism evidence="1">
    <name type="scientific">marine sediment metagenome</name>
    <dbReference type="NCBI Taxonomy" id="412755"/>
    <lineage>
        <taxon>unclassified sequences</taxon>
        <taxon>metagenomes</taxon>
        <taxon>ecological metagenomes</taxon>
    </lineage>
</organism>
<reference evidence="1" key="1">
    <citation type="journal article" date="2015" name="Nature">
        <title>Complex archaea that bridge the gap between prokaryotes and eukaryotes.</title>
        <authorList>
            <person name="Spang A."/>
            <person name="Saw J.H."/>
            <person name="Jorgensen S.L."/>
            <person name="Zaremba-Niedzwiedzka K."/>
            <person name="Martijn J."/>
            <person name="Lind A.E."/>
            <person name="van Eijk R."/>
            <person name="Schleper C."/>
            <person name="Guy L."/>
            <person name="Ettema T.J."/>
        </authorList>
    </citation>
    <scope>NUCLEOTIDE SEQUENCE</scope>
</reference>
<gene>
    <name evidence="1" type="ORF">LCGC14_2351070</name>
</gene>
<name>A0A0F9C9T0_9ZZZZ</name>
<accession>A0A0F9C9T0</accession>
<sequence length="57" mass="6808">MDEKNPEVEAMLAELQRYIERLNETLMSEIPKEVRETNKKYKDIIKIAGELDDYFSE</sequence>